<dbReference type="CDD" id="cd05233">
    <property type="entry name" value="SDR_c"/>
    <property type="match status" value="1"/>
</dbReference>
<evidence type="ECO:0000256" key="2">
    <source>
        <dbReference type="RuleBase" id="RU000363"/>
    </source>
</evidence>
<evidence type="ECO:0000313" key="4">
    <source>
        <dbReference type="Proteomes" id="UP000179270"/>
    </source>
</evidence>
<evidence type="ECO:0000256" key="1">
    <source>
        <dbReference type="ARBA" id="ARBA00006484"/>
    </source>
</evidence>
<dbReference type="InterPro" id="IPR002347">
    <property type="entry name" value="SDR_fam"/>
</dbReference>
<dbReference type="PRINTS" id="PR00080">
    <property type="entry name" value="SDRFAMILY"/>
</dbReference>
<comment type="similarity">
    <text evidence="1 2">Belongs to the short-chain dehydrogenases/reductases (SDR) family.</text>
</comment>
<dbReference type="STRING" id="1802055.A3A74_04460"/>
<dbReference type="GO" id="GO:0016616">
    <property type="term" value="F:oxidoreductase activity, acting on the CH-OH group of donors, NAD or NADP as acceptor"/>
    <property type="evidence" value="ECO:0007669"/>
    <property type="project" value="TreeGrafter"/>
</dbReference>
<comment type="caution">
    <text evidence="3">The sequence shown here is derived from an EMBL/GenBank/DDBJ whole genome shotgun (WGS) entry which is preliminary data.</text>
</comment>
<dbReference type="InterPro" id="IPR036291">
    <property type="entry name" value="NAD(P)-bd_dom_sf"/>
</dbReference>
<evidence type="ECO:0008006" key="5">
    <source>
        <dbReference type="Google" id="ProtNLM"/>
    </source>
</evidence>
<dbReference type="Proteomes" id="UP000179270">
    <property type="component" value="Unassembled WGS sequence"/>
</dbReference>
<organism evidence="3 4">
    <name type="scientific">Candidatus Roizmanbacteria bacterium RIFCSPLOWO2_01_FULL_35_13</name>
    <dbReference type="NCBI Taxonomy" id="1802055"/>
    <lineage>
        <taxon>Bacteria</taxon>
        <taxon>Candidatus Roizmaniibacteriota</taxon>
    </lineage>
</organism>
<protein>
    <recommendedName>
        <fullName evidence="5">Short-chain dehydrogenase</fullName>
    </recommendedName>
</protein>
<dbReference type="PANTHER" id="PTHR42760">
    <property type="entry name" value="SHORT-CHAIN DEHYDROGENASES/REDUCTASES FAMILY MEMBER"/>
    <property type="match status" value="1"/>
</dbReference>
<dbReference type="PRINTS" id="PR00081">
    <property type="entry name" value="GDHRDH"/>
</dbReference>
<dbReference type="Pfam" id="PF00106">
    <property type="entry name" value="adh_short"/>
    <property type="match status" value="1"/>
</dbReference>
<dbReference type="AlphaFoldDB" id="A0A1F7I8M9"/>
<sequence length="247" mass="27378">MNLKNKFAIVTGSSTGIGRAISIALGKEGAFIALVARTKDRLQETKNLIEKAGGEAEIYPTDLSLIESVNQLIEKIKKTTKNVDVLVNVAGIWHGRNEVYAGCNLENFAQKVILDTFMVGAIAPTLLVHAFVPFMKKGSRIINISGTFENGGKGWLPYYVSKRAIEDLTIGLSQELERENIYVNAVSPSDTATEAYKKYFPEYIKDAISPNEIAKFIIHLCLKETDGVTGKVFILKKNQKPFESFHY</sequence>
<gene>
    <name evidence="3" type="ORF">A3A74_04460</name>
</gene>
<reference evidence="3 4" key="1">
    <citation type="journal article" date="2016" name="Nat. Commun.">
        <title>Thousands of microbial genomes shed light on interconnected biogeochemical processes in an aquifer system.</title>
        <authorList>
            <person name="Anantharaman K."/>
            <person name="Brown C.T."/>
            <person name="Hug L.A."/>
            <person name="Sharon I."/>
            <person name="Castelle C.J."/>
            <person name="Probst A.J."/>
            <person name="Thomas B.C."/>
            <person name="Singh A."/>
            <person name="Wilkins M.J."/>
            <person name="Karaoz U."/>
            <person name="Brodie E.L."/>
            <person name="Williams K.H."/>
            <person name="Hubbard S.S."/>
            <person name="Banfield J.F."/>
        </authorList>
    </citation>
    <scope>NUCLEOTIDE SEQUENCE [LARGE SCALE GENOMIC DNA]</scope>
</reference>
<evidence type="ECO:0000313" key="3">
    <source>
        <dbReference type="EMBL" id="OGK39720.1"/>
    </source>
</evidence>
<name>A0A1F7I8M9_9BACT</name>
<proteinExistence type="inferred from homology"/>
<dbReference type="SUPFAM" id="SSF51735">
    <property type="entry name" value="NAD(P)-binding Rossmann-fold domains"/>
    <property type="match status" value="1"/>
</dbReference>
<dbReference type="Gene3D" id="3.40.50.720">
    <property type="entry name" value="NAD(P)-binding Rossmann-like Domain"/>
    <property type="match status" value="1"/>
</dbReference>
<dbReference type="EMBL" id="MGAF01000045">
    <property type="protein sequence ID" value="OGK39720.1"/>
    <property type="molecule type" value="Genomic_DNA"/>
</dbReference>
<accession>A0A1F7I8M9</accession>